<keyword evidence="2" id="KW-1185">Reference proteome</keyword>
<evidence type="ECO:0000313" key="2">
    <source>
        <dbReference type="Proteomes" id="UP001151760"/>
    </source>
</evidence>
<dbReference type="InterPro" id="IPR043128">
    <property type="entry name" value="Rev_trsase/Diguanyl_cyclase"/>
</dbReference>
<evidence type="ECO:0008006" key="3">
    <source>
        <dbReference type="Google" id="ProtNLM"/>
    </source>
</evidence>
<proteinExistence type="predicted"/>
<dbReference type="Proteomes" id="UP001151760">
    <property type="component" value="Unassembled WGS sequence"/>
</dbReference>
<dbReference type="InterPro" id="IPR043502">
    <property type="entry name" value="DNA/RNA_pol_sf"/>
</dbReference>
<protein>
    <recommendedName>
        <fullName evidence="3">Reverse transcriptase domain-containing protein</fullName>
    </recommendedName>
</protein>
<dbReference type="Gene3D" id="3.30.70.270">
    <property type="match status" value="1"/>
</dbReference>
<evidence type="ECO:0000313" key="1">
    <source>
        <dbReference type="EMBL" id="GJT90460.1"/>
    </source>
</evidence>
<reference evidence="1" key="2">
    <citation type="submission" date="2022-01" db="EMBL/GenBank/DDBJ databases">
        <authorList>
            <person name="Yamashiro T."/>
            <person name="Shiraishi A."/>
            <person name="Satake H."/>
            <person name="Nakayama K."/>
        </authorList>
    </citation>
    <scope>NUCLEOTIDE SEQUENCE</scope>
</reference>
<dbReference type="SUPFAM" id="SSF56672">
    <property type="entry name" value="DNA/RNA polymerases"/>
    <property type="match status" value="1"/>
</dbReference>
<gene>
    <name evidence="1" type="ORF">Tco_1079305</name>
</gene>
<reference evidence="1" key="1">
    <citation type="journal article" date="2022" name="Int. J. Mol. Sci.">
        <title>Draft Genome of Tanacetum Coccineum: Genomic Comparison of Closely Related Tanacetum-Family Plants.</title>
        <authorList>
            <person name="Yamashiro T."/>
            <person name="Shiraishi A."/>
            <person name="Nakayama K."/>
            <person name="Satake H."/>
        </authorList>
    </citation>
    <scope>NUCLEOTIDE SEQUENCE</scope>
</reference>
<name>A0ABQ5HRH7_9ASTR</name>
<sequence>MGSSSSIRQKERWSLRMFEKKDISKMPSERDMDLMNSRLCHDGLDQRTCCVCGPQETELLCKPYLDKFVIVFIDDILIYSRASQEHEVHSDTIIGLLEEKRSCMQNFQGCESLASQSEQSEAWVCWYNLRYLNGSGNITMDFVTMLPRSQAQGYDNTFGLIVDRLTKSAIFIHERNDPFGETSEIVPEGIVVTRMADPLEALYVENVVSPVCWAEVGRSSTHAVEFEVGDKVMPQGFRLGKGLMLSPKNLTPFPLDGLHFDDKLRLSWFDGTPRDVREFTWEREDQFRRKYPPLHQECTESSSAVDQAWVKAQFNGEDLINTVF</sequence>
<dbReference type="EMBL" id="BQNB010019922">
    <property type="protein sequence ID" value="GJT90460.1"/>
    <property type="molecule type" value="Genomic_DNA"/>
</dbReference>
<comment type="caution">
    <text evidence="1">The sequence shown here is derived from an EMBL/GenBank/DDBJ whole genome shotgun (WGS) entry which is preliminary data.</text>
</comment>
<organism evidence="1 2">
    <name type="scientific">Tanacetum coccineum</name>
    <dbReference type="NCBI Taxonomy" id="301880"/>
    <lineage>
        <taxon>Eukaryota</taxon>
        <taxon>Viridiplantae</taxon>
        <taxon>Streptophyta</taxon>
        <taxon>Embryophyta</taxon>
        <taxon>Tracheophyta</taxon>
        <taxon>Spermatophyta</taxon>
        <taxon>Magnoliopsida</taxon>
        <taxon>eudicotyledons</taxon>
        <taxon>Gunneridae</taxon>
        <taxon>Pentapetalae</taxon>
        <taxon>asterids</taxon>
        <taxon>campanulids</taxon>
        <taxon>Asterales</taxon>
        <taxon>Asteraceae</taxon>
        <taxon>Asteroideae</taxon>
        <taxon>Anthemideae</taxon>
        <taxon>Anthemidinae</taxon>
        <taxon>Tanacetum</taxon>
    </lineage>
</organism>
<accession>A0ABQ5HRH7</accession>